<evidence type="ECO:0000313" key="3">
    <source>
        <dbReference type="Proteomes" id="UP000658514"/>
    </source>
</evidence>
<reference evidence="2 3" key="1">
    <citation type="journal article" date="2020" name="ISME J.">
        <title>Comparative genomics reveals insights into cyanobacterial evolution and habitat adaptation.</title>
        <authorList>
            <person name="Chen M.Y."/>
            <person name="Teng W.K."/>
            <person name="Zhao L."/>
            <person name="Hu C.X."/>
            <person name="Zhou Y.K."/>
            <person name="Han B.P."/>
            <person name="Song L.R."/>
            <person name="Shu W.S."/>
        </authorList>
    </citation>
    <scope>NUCLEOTIDE SEQUENCE [LARGE SCALE GENOMIC DNA]</scope>
    <source>
        <strain evidence="2 3">FACHB-288</strain>
    </source>
</reference>
<evidence type="ECO:0000313" key="2">
    <source>
        <dbReference type="EMBL" id="MBD2198348.1"/>
    </source>
</evidence>
<dbReference type="RefSeq" id="WP_190545883.1">
    <property type="nucleotide sequence ID" value="NZ_CAWPNO010000074.1"/>
</dbReference>
<proteinExistence type="predicted"/>
<gene>
    <name evidence="2" type="ORF">H6G24_23050</name>
</gene>
<sequence length="159" mass="18222">MSRWDDERREMMLHSLFITFNPVAYLLGMAALGFLGGLYIWFKPTSNMSPQPRRLETATDYVDWGYKIMNTDMPEIARINPERRQANCKTALQYFEKAIALNSKLAFGYQGKGMSLICQNNKQAGRQSLAQAKDLYLKQGNKQEANNIDIILTIYSNPI</sequence>
<dbReference type="SUPFAM" id="SSF48452">
    <property type="entry name" value="TPR-like"/>
    <property type="match status" value="1"/>
</dbReference>
<comment type="caution">
    <text evidence="2">The sequence shown here is derived from an EMBL/GenBank/DDBJ whole genome shotgun (WGS) entry which is preliminary data.</text>
</comment>
<keyword evidence="1" id="KW-0472">Membrane</keyword>
<keyword evidence="3" id="KW-1185">Reference proteome</keyword>
<protein>
    <submittedName>
        <fullName evidence="2">Uncharacterized protein</fullName>
    </submittedName>
</protein>
<name>A0ABR8AEH0_9CYAN</name>
<evidence type="ECO:0000256" key="1">
    <source>
        <dbReference type="SAM" id="Phobius"/>
    </source>
</evidence>
<accession>A0ABR8AEH0</accession>
<dbReference type="EMBL" id="JACJQH010000040">
    <property type="protein sequence ID" value="MBD2198348.1"/>
    <property type="molecule type" value="Genomic_DNA"/>
</dbReference>
<dbReference type="Gene3D" id="1.25.40.10">
    <property type="entry name" value="Tetratricopeptide repeat domain"/>
    <property type="match status" value="1"/>
</dbReference>
<dbReference type="Proteomes" id="UP000658514">
    <property type="component" value="Unassembled WGS sequence"/>
</dbReference>
<organism evidence="2 3">
    <name type="scientific">Calothrix parietina FACHB-288</name>
    <dbReference type="NCBI Taxonomy" id="2692896"/>
    <lineage>
        <taxon>Bacteria</taxon>
        <taxon>Bacillati</taxon>
        <taxon>Cyanobacteriota</taxon>
        <taxon>Cyanophyceae</taxon>
        <taxon>Nostocales</taxon>
        <taxon>Calotrichaceae</taxon>
        <taxon>Calothrix</taxon>
    </lineage>
</organism>
<keyword evidence="1" id="KW-0812">Transmembrane</keyword>
<keyword evidence="1" id="KW-1133">Transmembrane helix</keyword>
<feature type="transmembrane region" description="Helical" evidence="1">
    <location>
        <begin position="12"/>
        <end position="42"/>
    </location>
</feature>
<dbReference type="InterPro" id="IPR011990">
    <property type="entry name" value="TPR-like_helical_dom_sf"/>
</dbReference>